<organism evidence="2 3">
    <name type="scientific">Leeuwenhoekiella palythoae</name>
    <dbReference type="NCBI Taxonomy" id="573501"/>
    <lineage>
        <taxon>Bacteria</taxon>
        <taxon>Pseudomonadati</taxon>
        <taxon>Bacteroidota</taxon>
        <taxon>Flavobacteriia</taxon>
        <taxon>Flavobacteriales</taxon>
        <taxon>Flavobacteriaceae</taxon>
        <taxon>Leeuwenhoekiella</taxon>
    </lineage>
</organism>
<evidence type="ECO:0000313" key="2">
    <source>
        <dbReference type="EMBL" id="SHI18613.1"/>
    </source>
</evidence>
<dbReference type="EMBL" id="FQXT01000004">
    <property type="protein sequence ID" value="SHI18613.1"/>
    <property type="molecule type" value="Genomic_DNA"/>
</dbReference>
<dbReference type="RefSeq" id="WP_128755706.1">
    <property type="nucleotide sequence ID" value="NZ_FQXT01000004.1"/>
</dbReference>
<dbReference type="AlphaFoldDB" id="A0A1M5Z3Z8"/>
<gene>
    <name evidence="1" type="ORF">DSM01_1961</name>
    <name evidence="2" type="ORF">SAMN04487999_2684</name>
</gene>
<dbReference type="EMBL" id="QOVN01000003">
    <property type="protein sequence ID" value="RXG29854.1"/>
    <property type="molecule type" value="Genomic_DNA"/>
</dbReference>
<evidence type="ECO:0000313" key="1">
    <source>
        <dbReference type="EMBL" id="RXG29854.1"/>
    </source>
</evidence>
<evidence type="ECO:0000313" key="3">
    <source>
        <dbReference type="Proteomes" id="UP000184240"/>
    </source>
</evidence>
<sequence>MINNTLLNFLFSYPRLIITITMLTLFTNGVIAQSSVSLTYSRDLDHSLSETIQYYTIDVSNINSSKTTYELTAALVDCNDGSLADKEVQFELNSEAGAVINSITVDAASKATFTLKTTKIDLDTTSWSCVEIQLIPKGGLRSQGGSVVIKQLNPGNSNSK</sequence>
<accession>A0A1M5Z3Z8</accession>
<evidence type="ECO:0000313" key="4">
    <source>
        <dbReference type="Proteomes" id="UP000290037"/>
    </source>
</evidence>
<protein>
    <submittedName>
        <fullName evidence="2">Uncharacterized protein</fullName>
    </submittedName>
</protein>
<dbReference type="Proteomes" id="UP000290037">
    <property type="component" value="Unassembled WGS sequence"/>
</dbReference>
<reference evidence="2" key="1">
    <citation type="submission" date="2016-11" db="EMBL/GenBank/DDBJ databases">
        <authorList>
            <person name="Jaros S."/>
            <person name="Januszkiewicz K."/>
            <person name="Wedrychowicz H."/>
        </authorList>
    </citation>
    <scope>NUCLEOTIDE SEQUENCE [LARGE SCALE GENOMIC DNA]</scope>
    <source>
        <strain evidence="2">DSM 19859</strain>
    </source>
</reference>
<keyword evidence="4" id="KW-1185">Reference proteome</keyword>
<dbReference type="OrthoDB" id="9999986at2"/>
<reference evidence="3" key="2">
    <citation type="submission" date="2016-11" db="EMBL/GenBank/DDBJ databases">
        <authorList>
            <person name="Varghese N."/>
            <person name="Submissions S."/>
        </authorList>
    </citation>
    <scope>NUCLEOTIDE SEQUENCE [LARGE SCALE GENOMIC DNA]</scope>
    <source>
        <strain evidence="3">DSM 19859</strain>
    </source>
</reference>
<name>A0A1M5Z3Z8_9FLAO</name>
<dbReference type="Proteomes" id="UP000184240">
    <property type="component" value="Unassembled WGS sequence"/>
</dbReference>
<reference evidence="1 4" key="3">
    <citation type="submission" date="2018-07" db="EMBL/GenBank/DDBJ databases">
        <title>Leeuwenhoekiella genomics.</title>
        <authorList>
            <person name="Tahon G."/>
            <person name="Willems A."/>
        </authorList>
    </citation>
    <scope>NUCLEOTIDE SEQUENCE [LARGE SCALE GENOMIC DNA]</scope>
    <source>
        <strain evidence="1 4">LMG 24856</strain>
    </source>
</reference>
<proteinExistence type="predicted"/>